<dbReference type="InterPro" id="IPR032466">
    <property type="entry name" value="Metal_Hydrolase"/>
</dbReference>
<dbReference type="SUPFAM" id="SSF51556">
    <property type="entry name" value="Metallo-dependent hydrolases"/>
    <property type="match status" value="1"/>
</dbReference>
<reference evidence="6" key="1">
    <citation type="submission" date="2019-11" db="EMBL/GenBank/DDBJ databases">
        <authorList>
            <person name="Feng L."/>
        </authorList>
    </citation>
    <scope>NUCLEOTIDE SEQUENCE</scope>
    <source>
        <strain evidence="6">CbolteaeLFYP116</strain>
    </source>
</reference>
<keyword evidence="4" id="KW-0904">Protein phosphatase</keyword>
<protein>
    <recommendedName>
        <fullName evidence="2">protein-tyrosine-phosphatase</fullName>
        <ecNumber evidence="2">3.1.3.48</ecNumber>
    </recommendedName>
</protein>
<dbReference type="AlphaFoldDB" id="A0A6N2T0G9"/>
<comment type="catalytic activity">
    <reaction evidence="5">
        <text>O-phospho-L-tyrosyl-[protein] + H2O = L-tyrosyl-[protein] + phosphate</text>
        <dbReference type="Rhea" id="RHEA:10684"/>
        <dbReference type="Rhea" id="RHEA-COMP:10136"/>
        <dbReference type="Rhea" id="RHEA-COMP:20101"/>
        <dbReference type="ChEBI" id="CHEBI:15377"/>
        <dbReference type="ChEBI" id="CHEBI:43474"/>
        <dbReference type="ChEBI" id="CHEBI:46858"/>
        <dbReference type="ChEBI" id="CHEBI:61978"/>
        <dbReference type="EC" id="3.1.3.48"/>
    </reaction>
</comment>
<dbReference type="PIRSF" id="PIRSF016557">
    <property type="entry name" value="Caps_synth_CpsB"/>
    <property type="match status" value="1"/>
</dbReference>
<evidence type="ECO:0000256" key="1">
    <source>
        <dbReference type="ARBA" id="ARBA00005750"/>
    </source>
</evidence>
<evidence type="ECO:0000256" key="3">
    <source>
        <dbReference type="ARBA" id="ARBA00022801"/>
    </source>
</evidence>
<comment type="similarity">
    <text evidence="1">Belongs to the metallo-dependent hydrolases superfamily. CpsB/CapC family.</text>
</comment>
<accession>A0A6N2T0G9</accession>
<evidence type="ECO:0000313" key="6">
    <source>
        <dbReference type="EMBL" id="VYS97580.1"/>
    </source>
</evidence>
<proteinExistence type="inferred from homology"/>
<organism evidence="6">
    <name type="scientific">Enterocloster bolteae</name>
    <dbReference type="NCBI Taxonomy" id="208479"/>
    <lineage>
        <taxon>Bacteria</taxon>
        <taxon>Bacillati</taxon>
        <taxon>Bacillota</taxon>
        <taxon>Clostridia</taxon>
        <taxon>Lachnospirales</taxon>
        <taxon>Lachnospiraceae</taxon>
        <taxon>Enterocloster</taxon>
    </lineage>
</organism>
<evidence type="ECO:0000256" key="5">
    <source>
        <dbReference type="ARBA" id="ARBA00051722"/>
    </source>
</evidence>
<sequence length="249" mass="28333">MLADKGGTKGWVDIHAHILPGVDDGASDWEETNEMLRRAYEQGITHIIATPHYVSGQDTHSLREMVKKLRETAFSISENMMVDLGQEVQYFEELPSFLEQGKVLTLSGSRYVLVEFLPGDGYMRLFRAVRSLVQSSYLPVIAHAERYNCLKENGRTMELVRCGAYMQMNAGSLGGGLFDRRAAWCRKEILRGNIHFIATDMHGVVIRPPELGEAVRWMARQNRNGQNAGWMAKRLLRQNQEHILRDTVL</sequence>
<dbReference type="GO" id="GO:0004725">
    <property type="term" value="F:protein tyrosine phosphatase activity"/>
    <property type="evidence" value="ECO:0007669"/>
    <property type="project" value="UniProtKB-EC"/>
</dbReference>
<dbReference type="Gene3D" id="3.20.20.140">
    <property type="entry name" value="Metal-dependent hydrolases"/>
    <property type="match status" value="1"/>
</dbReference>
<dbReference type="GO" id="GO:0030145">
    <property type="term" value="F:manganese ion binding"/>
    <property type="evidence" value="ECO:0007669"/>
    <property type="project" value="InterPro"/>
</dbReference>
<dbReference type="InterPro" id="IPR016667">
    <property type="entry name" value="Caps_polysacc_synth_CpsB/CapC"/>
</dbReference>
<dbReference type="UniPathway" id="UPA00934"/>
<keyword evidence="3 6" id="KW-0378">Hydrolase</keyword>
<dbReference type="GO" id="GO:0045227">
    <property type="term" value="P:capsule polysaccharide biosynthetic process"/>
    <property type="evidence" value="ECO:0007669"/>
    <property type="project" value="UniProtKB-UniPathway"/>
</dbReference>
<dbReference type="PANTHER" id="PTHR39181:SF1">
    <property type="entry name" value="TYROSINE-PROTEIN PHOSPHATASE YWQE"/>
    <property type="match status" value="1"/>
</dbReference>
<dbReference type="Pfam" id="PF19567">
    <property type="entry name" value="CpsB_CapC"/>
    <property type="match status" value="1"/>
</dbReference>
<evidence type="ECO:0000256" key="4">
    <source>
        <dbReference type="ARBA" id="ARBA00022912"/>
    </source>
</evidence>
<name>A0A6N2T0G9_9FIRM</name>
<dbReference type="RefSeq" id="WP_002574418.1">
    <property type="nucleotide sequence ID" value="NZ_CACRTF010000010.1"/>
</dbReference>
<dbReference type="GeneID" id="23111989"/>
<dbReference type="EC" id="3.1.3.48" evidence="2"/>
<gene>
    <name evidence="6" type="primary">cpsB_1</name>
    <name evidence="6" type="ORF">CBLFYP116_01380</name>
</gene>
<evidence type="ECO:0000256" key="2">
    <source>
        <dbReference type="ARBA" id="ARBA00013064"/>
    </source>
</evidence>
<dbReference type="EMBL" id="CACRTF010000010">
    <property type="protein sequence ID" value="VYS97580.1"/>
    <property type="molecule type" value="Genomic_DNA"/>
</dbReference>
<dbReference type="PANTHER" id="PTHR39181">
    <property type="entry name" value="TYROSINE-PROTEIN PHOSPHATASE YWQE"/>
    <property type="match status" value="1"/>
</dbReference>